<name>A0A382GUD9_9ZZZZ</name>
<evidence type="ECO:0000256" key="4">
    <source>
        <dbReference type="ARBA" id="ARBA00022695"/>
    </source>
</evidence>
<gene>
    <name evidence="7" type="ORF">METZ01_LOCUS231356</name>
</gene>
<evidence type="ECO:0000313" key="7">
    <source>
        <dbReference type="EMBL" id="SVB78502.1"/>
    </source>
</evidence>
<dbReference type="AlphaFoldDB" id="A0A382GUD9"/>
<dbReference type="InterPro" id="IPR007644">
    <property type="entry name" value="RNA_pol_bsu_protrusion"/>
</dbReference>
<reference evidence="7" key="1">
    <citation type="submission" date="2018-05" db="EMBL/GenBank/DDBJ databases">
        <authorList>
            <person name="Lanie J.A."/>
            <person name="Ng W.-L."/>
            <person name="Kazmierczak K.M."/>
            <person name="Andrzejewski T.M."/>
            <person name="Davidsen T.M."/>
            <person name="Wayne K.J."/>
            <person name="Tettelin H."/>
            <person name="Glass J.I."/>
            <person name="Rusch D."/>
            <person name="Podicherti R."/>
            <person name="Tsui H.-C.T."/>
            <person name="Winkler M.E."/>
        </authorList>
    </citation>
    <scope>NUCLEOTIDE SEQUENCE</scope>
</reference>
<proteinExistence type="predicted"/>
<dbReference type="EC" id="2.7.7.6" evidence="1"/>
<accession>A0A382GUD9</accession>
<dbReference type="GO" id="GO:0006351">
    <property type="term" value="P:DNA-templated transcription"/>
    <property type="evidence" value="ECO:0007669"/>
    <property type="project" value="InterPro"/>
</dbReference>
<keyword evidence="4" id="KW-0548">Nucleotidyltransferase</keyword>
<dbReference type="InterPro" id="IPR015712">
    <property type="entry name" value="DNA-dir_RNA_pol_su2"/>
</dbReference>
<evidence type="ECO:0000256" key="1">
    <source>
        <dbReference type="ARBA" id="ARBA00012418"/>
    </source>
</evidence>
<dbReference type="SUPFAM" id="SSF64484">
    <property type="entry name" value="beta and beta-prime subunits of DNA dependent RNA-polymerase"/>
    <property type="match status" value="1"/>
</dbReference>
<dbReference type="GO" id="GO:0003677">
    <property type="term" value="F:DNA binding"/>
    <property type="evidence" value="ECO:0007669"/>
    <property type="project" value="InterPro"/>
</dbReference>
<keyword evidence="5" id="KW-0804">Transcription</keyword>
<evidence type="ECO:0000256" key="3">
    <source>
        <dbReference type="ARBA" id="ARBA00022679"/>
    </source>
</evidence>
<keyword evidence="3" id="KW-0808">Transferase</keyword>
<dbReference type="GO" id="GO:0032549">
    <property type="term" value="F:ribonucleoside binding"/>
    <property type="evidence" value="ECO:0007669"/>
    <property type="project" value="InterPro"/>
</dbReference>
<dbReference type="EMBL" id="UINC01057406">
    <property type="protein sequence ID" value="SVB78502.1"/>
    <property type="molecule type" value="Genomic_DNA"/>
</dbReference>
<dbReference type="GO" id="GO:0003899">
    <property type="term" value="F:DNA-directed RNA polymerase activity"/>
    <property type="evidence" value="ECO:0007669"/>
    <property type="project" value="UniProtKB-EC"/>
</dbReference>
<keyword evidence="2" id="KW-0240">DNA-directed RNA polymerase</keyword>
<evidence type="ECO:0000259" key="6">
    <source>
        <dbReference type="Pfam" id="PF04563"/>
    </source>
</evidence>
<dbReference type="Gene3D" id="3.90.1100.10">
    <property type="match status" value="1"/>
</dbReference>
<dbReference type="PANTHER" id="PTHR20856">
    <property type="entry name" value="DNA-DIRECTED RNA POLYMERASE I SUBUNIT 2"/>
    <property type="match status" value="1"/>
</dbReference>
<dbReference type="Pfam" id="PF04563">
    <property type="entry name" value="RNA_pol_Rpb2_1"/>
    <property type="match status" value="1"/>
</dbReference>
<sequence>MGYVHKNKSDRVSFSKIPSLVEMPDFLSLQKDSFERFLQLDTLEDERGHMGLEGVFQDVFPLEDSHRNYILEYNNYFLGLPKYSPDECIDRGVTYSVPLKVRLTLNITDEENKNEFAQSIQQDVYFGNIPAMTEKGTFVINGAERVIVSQLHRSPGVFFDDAIHPNGAKLFQARIIPFRGSWLDFTTDINDAMFAIIDRRRKFPVTMLLRALGFSTNKD</sequence>
<dbReference type="GO" id="GO:0000428">
    <property type="term" value="C:DNA-directed RNA polymerase complex"/>
    <property type="evidence" value="ECO:0007669"/>
    <property type="project" value="UniProtKB-KW"/>
</dbReference>
<organism evidence="7">
    <name type="scientific">marine metagenome</name>
    <dbReference type="NCBI Taxonomy" id="408172"/>
    <lineage>
        <taxon>unclassified sequences</taxon>
        <taxon>metagenomes</taxon>
        <taxon>ecological metagenomes</taxon>
    </lineage>
</organism>
<feature type="domain" description="RNA polymerase beta subunit protrusion" evidence="6">
    <location>
        <begin position="28"/>
        <end position="154"/>
    </location>
</feature>
<evidence type="ECO:0000256" key="5">
    <source>
        <dbReference type="ARBA" id="ARBA00023163"/>
    </source>
</evidence>
<evidence type="ECO:0000256" key="2">
    <source>
        <dbReference type="ARBA" id="ARBA00022478"/>
    </source>
</evidence>
<protein>
    <recommendedName>
        <fullName evidence="1">DNA-directed RNA polymerase</fullName>
        <ecNumber evidence="1">2.7.7.6</ecNumber>
    </recommendedName>
</protein>
<feature type="non-terminal residue" evidence="7">
    <location>
        <position position="219"/>
    </location>
</feature>